<dbReference type="InterPro" id="IPR015943">
    <property type="entry name" value="WD40/YVTN_repeat-like_dom_sf"/>
</dbReference>
<evidence type="ECO:0000313" key="5">
    <source>
        <dbReference type="Proteomes" id="UP000789572"/>
    </source>
</evidence>
<proteinExistence type="predicted"/>
<organism evidence="4 5">
    <name type="scientific">Paraglomus occultum</name>
    <dbReference type="NCBI Taxonomy" id="144539"/>
    <lineage>
        <taxon>Eukaryota</taxon>
        <taxon>Fungi</taxon>
        <taxon>Fungi incertae sedis</taxon>
        <taxon>Mucoromycota</taxon>
        <taxon>Glomeromycotina</taxon>
        <taxon>Glomeromycetes</taxon>
        <taxon>Paraglomerales</taxon>
        <taxon>Paraglomeraceae</taxon>
        <taxon>Paraglomus</taxon>
    </lineage>
</organism>
<gene>
    <name evidence="4" type="ORF">POCULU_LOCUS823</name>
</gene>
<dbReference type="Proteomes" id="UP000789572">
    <property type="component" value="Unassembled WGS sequence"/>
</dbReference>
<dbReference type="EMBL" id="CAJVPJ010000049">
    <property type="protein sequence ID" value="CAG8466503.1"/>
    <property type="molecule type" value="Genomic_DNA"/>
</dbReference>
<dbReference type="GO" id="GO:0016740">
    <property type="term" value="F:transferase activity"/>
    <property type="evidence" value="ECO:0007669"/>
    <property type="project" value="UniProtKB-KW"/>
</dbReference>
<keyword evidence="1 3" id="KW-0853">WD repeat</keyword>
<dbReference type="PROSITE" id="PS50294">
    <property type="entry name" value="WD_REPEATS_REGION"/>
    <property type="match status" value="1"/>
</dbReference>
<evidence type="ECO:0000256" key="3">
    <source>
        <dbReference type="PROSITE-ProRule" id="PRU00221"/>
    </source>
</evidence>
<dbReference type="InterPro" id="IPR036322">
    <property type="entry name" value="WD40_repeat_dom_sf"/>
</dbReference>
<dbReference type="InterPro" id="IPR001680">
    <property type="entry name" value="WD40_rpt"/>
</dbReference>
<accession>A0A9N8Z566</accession>
<sequence>MSTDSFDEASVLEVDVGNTTEVSSMTEERINRKYCGSSICRFIFPFVIKEQESKAREHLRNIISFAQRSNRVVILPNVGNARLGGCMSFSFDYYYSIESLRRSSPKTVFITQDQFQSWNQEINEMRARRPTAKVVLLSSQKSKQNQVASEQLDIERLKKRFCLQPFDYLKYHDEDERTATALSLLTSRESVWSKSATRRAQVEQFIVDNLQSVESDVLLLYYDLRYSCLRNLPAPAEYADHLVDQAKAATASLHPYVAIHWRMEGADSTKLPECSYDLVNYIQQLKKNYGISNVYMATDFPIDGDAMHSATFRKFNENHHRAAEILKTNMDFHTWKHLEASLPPLNETKFLARGKRIPVKNNGSGVLGILDKIILTNADWFVSGPAECSKKTSSYTTQVATERLAIARKKSANGPDVYIFDITANSSSYIVSGSQNEIKLYDRQTLNNTRVLPFHKDSITKIKSQGDFYLISSSKDGHIAFWDLRTTDTPSIIYHATHAEPLLSFDINFSETLLAAGTELVAEDAKIIFWDIRASSIITEFTESHSDDVTNLQFHPISATRLLTGAEDGIVCNYDISNFDEDEALVSVINSESTVHKAGYFGPQGEYVYCLTHTETFGLWSIESDALCNFGDVRSFSSPGVCSIDYAIDCYYNNNTQRLYLLGGSNGGDISIIHVAVNELQFCQVLKGGHTEVVRSICWDPEINTLLSGGEDSVLSLWATI</sequence>
<dbReference type="AlphaFoldDB" id="A0A9N8Z566"/>
<dbReference type="Gene3D" id="3.40.50.11350">
    <property type="match status" value="1"/>
</dbReference>
<name>A0A9N8Z566_9GLOM</name>
<feature type="repeat" description="WD" evidence="3">
    <location>
        <begin position="452"/>
        <end position="492"/>
    </location>
</feature>
<comment type="caution">
    <text evidence="4">The sequence shown here is derived from an EMBL/GenBank/DDBJ whole genome shotgun (WGS) entry which is preliminary data.</text>
</comment>
<dbReference type="PROSITE" id="PS00678">
    <property type="entry name" value="WD_REPEATS_1"/>
    <property type="match status" value="1"/>
</dbReference>
<dbReference type="GO" id="GO:0006004">
    <property type="term" value="P:fucose metabolic process"/>
    <property type="evidence" value="ECO:0007669"/>
    <property type="project" value="UniProtKB-KW"/>
</dbReference>
<protein>
    <submittedName>
        <fullName evidence="4">4712_t:CDS:1</fullName>
    </submittedName>
</protein>
<evidence type="ECO:0000256" key="2">
    <source>
        <dbReference type="ARBA" id="ARBA00022737"/>
    </source>
</evidence>
<dbReference type="SMART" id="SM00320">
    <property type="entry name" value="WD40"/>
    <property type="match status" value="4"/>
</dbReference>
<dbReference type="Gene3D" id="2.130.10.10">
    <property type="entry name" value="YVTN repeat-like/Quinoprotein amine dehydrogenase"/>
    <property type="match status" value="2"/>
</dbReference>
<dbReference type="InterPro" id="IPR039328">
    <property type="entry name" value="WDR89"/>
</dbReference>
<feature type="repeat" description="WD" evidence="3">
    <location>
        <begin position="687"/>
        <end position="721"/>
    </location>
</feature>
<keyword evidence="5" id="KW-1185">Reference proteome</keyword>
<dbReference type="OrthoDB" id="25131at2759"/>
<evidence type="ECO:0000256" key="1">
    <source>
        <dbReference type="ARBA" id="ARBA00022574"/>
    </source>
</evidence>
<dbReference type="SUPFAM" id="SSF50978">
    <property type="entry name" value="WD40 repeat-like"/>
    <property type="match status" value="1"/>
</dbReference>
<dbReference type="Pfam" id="PF00400">
    <property type="entry name" value="WD40"/>
    <property type="match status" value="2"/>
</dbReference>
<keyword evidence="2" id="KW-0677">Repeat</keyword>
<reference evidence="4" key="1">
    <citation type="submission" date="2021-06" db="EMBL/GenBank/DDBJ databases">
        <authorList>
            <person name="Kallberg Y."/>
            <person name="Tangrot J."/>
            <person name="Rosling A."/>
        </authorList>
    </citation>
    <scope>NUCLEOTIDE SEQUENCE</scope>
    <source>
        <strain evidence="4">IA702</strain>
    </source>
</reference>
<dbReference type="PANTHER" id="PTHR22889">
    <property type="entry name" value="WD REPEAT-CONTAINING PROTEIN 89"/>
    <property type="match status" value="1"/>
</dbReference>
<dbReference type="PROSITE" id="PS50082">
    <property type="entry name" value="WD_REPEATS_2"/>
    <property type="match status" value="2"/>
</dbReference>
<dbReference type="InterPro" id="IPR019775">
    <property type="entry name" value="WD40_repeat_CS"/>
</dbReference>
<dbReference type="PANTHER" id="PTHR22889:SF0">
    <property type="entry name" value="WD REPEAT-CONTAINING PROTEIN 89"/>
    <property type="match status" value="1"/>
</dbReference>
<evidence type="ECO:0000313" key="4">
    <source>
        <dbReference type="EMBL" id="CAG8466503.1"/>
    </source>
</evidence>